<feature type="domain" description="PD-(D/E)XK endonuclease-like" evidence="1">
    <location>
        <begin position="616"/>
        <end position="807"/>
    </location>
</feature>
<evidence type="ECO:0000313" key="3">
    <source>
        <dbReference type="Proteomes" id="UP000295341"/>
    </source>
</evidence>
<sequence length="886" mass="98188">MNEADPPDAAFRSPHSEVVLTSTDRLARQRREDANLARSRAGAQVWEAPQIASFSRWLTESWTASWPDAQLLSSTQELVLWREAVERDEAGAQLLAPLAAAREARRADQIVRRHAIDLDTAPAWQDEHHAFRRWRQHVLRRMRQNQWLTGGDLAAQVAGLITRGDIAVPDAIRLAGFVNALPPSEQRVLDVLAARGTRIEFEAPPALSPQVIRQSLPDQETQWRHVVHDIRERLRRVGDAMPPRILIALPDPESQRELGESTLRDLLAPWAAGGEGALPWRWERGRRLAQTPQLDILLALLQLKVDDNTPELISRVLLSTSLWTESERAQTARADLQLRHKGWPRIRLARVIALLPPTLALRFTALAERLSALPSRALPSEWAQGFRELVETLGWPGADALDSQTYQAVRAGRGLFDRLGTLDAQLGRVPLSSARDWLSELARGSTFAPRVEYAQPVLITSLDEAAALACDVLYVLDATAAQVPSLARPTPFLPLEVQRLAGVAEASPETWLARTQAQAARLLQGCASEVIVCMPGVDSRGAMLQPSSLFGAPQDWVRATPERSVSALERSLPEDRPALEWPEADEVPPVDAAEQAALRPASALFRAWFESPFFAFCCYRLGIESLPQPGHGLDARVQGMLVHAALDELWGTLRDSAGLAAIDDAALSVRIARALDASLPRLLPATEYGAVTRELERARAHDVIQQWLRHERERIDPFHVEMREVGAEPTVAGLKLRLRLDRVDRVETPLGERWLVIDYKTGRDADPKGWRAERPLEPQLPLYASHAATAAAGIPQVDGICFAHVKDGHPALVAQTSWRKKLREEPAADLQGEWSGRLDQWRYAMEMAALGFLSGEAWIDPKTNERSAYADLLVLSGLSPDEADGA</sequence>
<comment type="caution">
    <text evidence="2">The sequence shown here is derived from an EMBL/GenBank/DDBJ whole genome shotgun (WGS) entry which is preliminary data.</text>
</comment>
<dbReference type="InterPro" id="IPR027417">
    <property type="entry name" value="P-loop_NTPase"/>
</dbReference>
<reference evidence="2 3" key="1">
    <citation type="submission" date="2019-03" db="EMBL/GenBank/DDBJ databases">
        <title>Genomic Encyclopedia of Type Strains, Phase IV (KMG-IV): sequencing the most valuable type-strain genomes for metagenomic binning, comparative biology and taxonomic classification.</title>
        <authorList>
            <person name="Goeker M."/>
        </authorList>
    </citation>
    <scope>NUCLEOTIDE SEQUENCE [LARGE SCALE GENOMIC DNA]</scope>
    <source>
        <strain evidence="2 3">DSM 26377</strain>
    </source>
</reference>
<dbReference type="InterPro" id="IPR019925">
    <property type="entry name" value="DNA_repair_protein_predicted"/>
</dbReference>
<dbReference type="AlphaFoldDB" id="A0A4R7NY01"/>
<dbReference type="InterPro" id="IPR038726">
    <property type="entry name" value="PDDEXK_AddAB-type"/>
</dbReference>
<proteinExistence type="predicted"/>
<gene>
    <name evidence="2" type="ORF">DFR24_4144</name>
</gene>
<dbReference type="Pfam" id="PF12705">
    <property type="entry name" value="PDDEXK_1"/>
    <property type="match status" value="1"/>
</dbReference>
<organism evidence="2 3">
    <name type="scientific">Panacagrimonas perspica</name>
    <dbReference type="NCBI Taxonomy" id="381431"/>
    <lineage>
        <taxon>Bacteria</taxon>
        <taxon>Pseudomonadati</taxon>
        <taxon>Pseudomonadota</taxon>
        <taxon>Gammaproteobacteria</taxon>
        <taxon>Nevskiales</taxon>
        <taxon>Nevskiaceae</taxon>
        <taxon>Panacagrimonas</taxon>
    </lineage>
</organism>
<keyword evidence="3" id="KW-1185">Reference proteome</keyword>
<name>A0A4R7NY01_9GAMM</name>
<dbReference type="SUPFAM" id="SSF52540">
    <property type="entry name" value="P-loop containing nucleoside triphosphate hydrolases"/>
    <property type="match status" value="1"/>
</dbReference>
<dbReference type="RefSeq" id="WP_133883304.1">
    <property type="nucleotide sequence ID" value="NZ_MWIN01000040.1"/>
</dbReference>
<dbReference type="Proteomes" id="UP000295341">
    <property type="component" value="Unassembled WGS sequence"/>
</dbReference>
<accession>A0A4R7NY01</accession>
<evidence type="ECO:0000259" key="1">
    <source>
        <dbReference type="Pfam" id="PF12705"/>
    </source>
</evidence>
<dbReference type="EMBL" id="SOBT01000011">
    <property type="protein sequence ID" value="TDU25699.1"/>
    <property type="molecule type" value="Genomic_DNA"/>
</dbReference>
<protein>
    <submittedName>
        <fullName evidence="2">Putative DNA repair protein</fullName>
    </submittedName>
</protein>
<evidence type="ECO:0000313" key="2">
    <source>
        <dbReference type="EMBL" id="TDU25699.1"/>
    </source>
</evidence>
<dbReference type="NCBIfam" id="TIGR03623">
    <property type="entry name" value="probable DNA repair protein"/>
    <property type="match status" value="1"/>
</dbReference>
<dbReference type="OrthoDB" id="9761147at2"/>